<dbReference type="RefSeq" id="WP_197991293.1">
    <property type="nucleotide sequence ID" value="NZ_JACYXC010000001.1"/>
</dbReference>
<dbReference type="CDD" id="cd03820">
    <property type="entry name" value="GT4_AmsD-like"/>
    <property type="match status" value="1"/>
</dbReference>
<proteinExistence type="predicted"/>
<keyword evidence="2" id="KW-0808">Transferase</keyword>
<dbReference type="Pfam" id="PF00534">
    <property type="entry name" value="Glycos_transf_1"/>
    <property type="match status" value="1"/>
</dbReference>
<comment type="caution">
    <text evidence="5">The sequence shown here is derived from an EMBL/GenBank/DDBJ whole genome shotgun (WGS) entry which is preliminary data.</text>
</comment>
<feature type="region of interest" description="Disordered" evidence="3">
    <location>
        <begin position="408"/>
        <end position="429"/>
    </location>
</feature>
<dbReference type="PANTHER" id="PTHR12526:SF627">
    <property type="entry name" value="D-RHAMNOSYLTRANSFERASE WBPZ"/>
    <property type="match status" value="1"/>
</dbReference>
<dbReference type="PANTHER" id="PTHR12526">
    <property type="entry name" value="GLYCOSYLTRANSFERASE"/>
    <property type="match status" value="1"/>
</dbReference>
<keyword evidence="6" id="KW-1185">Reference proteome</keyword>
<dbReference type="Proteomes" id="UP000807371">
    <property type="component" value="Unassembled WGS sequence"/>
</dbReference>
<accession>A0ABS0NSP9</accession>
<reference evidence="5 6" key="1">
    <citation type="submission" date="2020-09" db="EMBL/GenBank/DDBJ databases">
        <title>Biosynthesis of the nuclear factor of activated T cells inhibitor NFAT-133 and its congeners in Streptomyces pactum.</title>
        <authorList>
            <person name="Zhou W."/>
            <person name="Posri P."/>
            <person name="Abugrain M.E."/>
            <person name="Weisberg A.J."/>
            <person name="Chang J.H."/>
            <person name="Mahmud T."/>
        </authorList>
    </citation>
    <scope>NUCLEOTIDE SEQUENCE [LARGE SCALE GENOMIC DNA]</scope>
    <source>
        <strain evidence="5 6">ATCC 27456</strain>
    </source>
</reference>
<evidence type="ECO:0000256" key="1">
    <source>
        <dbReference type="ARBA" id="ARBA00021292"/>
    </source>
</evidence>
<dbReference type="SUPFAM" id="SSF53756">
    <property type="entry name" value="UDP-Glycosyltransferase/glycogen phosphorylase"/>
    <property type="match status" value="1"/>
</dbReference>
<organism evidence="5 6">
    <name type="scientific">Streptomyces pactum</name>
    <dbReference type="NCBI Taxonomy" id="68249"/>
    <lineage>
        <taxon>Bacteria</taxon>
        <taxon>Bacillati</taxon>
        <taxon>Actinomycetota</taxon>
        <taxon>Actinomycetes</taxon>
        <taxon>Kitasatosporales</taxon>
        <taxon>Streptomycetaceae</taxon>
        <taxon>Streptomyces</taxon>
    </lineage>
</organism>
<sequence length="718" mass="77163">MKIAFLIYNAYGIGGTIRSTVNLSRALSAHHQVEIASVYRPADTPQLDIAAEVRLVPLIDWRPESSGHDGEDPAAKQPSTMFTDTGVAFGPMAPSRLTDDRIAAYLRDTDADVVIATRPVLNGYLARYGGDRLIRIGQEHLTFNSHTPQVRDDQNAALAGLDAFVTVSHADAAVYQAALPGVTTRILCIPNGVPAPAVEPSGNAAKLIVAAGRLVEIKRYDRLIDAFAKVAAERPDWHLRIYGRGPQKGALRERIDRLGLYNRIRLMGAVSPIETEWAKGSIAAVSSDAESFGMTIVEAMHCGVPVVATDCPYGPGEIITHGSDGLLVPLDGGVDAYAAALLRMIDDRETRLRMAAKARTTAASFDPSIIAERYESLIHELRSARPAPAAPPLLRRVRSQLRRIVPRADRARPAAEEAPVAPAAQGPVHAHCRATADGGVTVRLPVAELPEGDLDLVVRLRRDPEKREVRLPLPAPLGSHAEVTLERTAQVLPEGRWDCYVAPRGTNKRTRLTARLVETARLVVFPLPAGKDGVTGLVPYTTADGFLALRTWLRPSHAEVAEVLVGQGTVTVTADLYGTAVLGPEAVVVAASRQGDAYDFRAPVTAVPGGRGTARFEVTLPYAAALDRRTSVEQDLWDLRLLCAPGASPVPLGRIAGDLADRKKTDVHPARVLDHPERGATRFRPFFNAAGNLTLSARDHEQTPDRPAASAPGAPEFA</sequence>
<evidence type="ECO:0000256" key="3">
    <source>
        <dbReference type="SAM" id="MobiDB-lite"/>
    </source>
</evidence>
<evidence type="ECO:0000313" key="5">
    <source>
        <dbReference type="EMBL" id="MBH5338087.1"/>
    </source>
</evidence>
<evidence type="ECO:0000256" key="2">
    <source>
        <dbReference type="ARBA" id="ARBA00022679"/>
    </source>
</evidence>
<evidence type="ECO:0000313" key="6">
    <source>
        <dbReference type="Proteomes" id="UP000807371"/>
    </source>
</evidence>
<dbReference type="InterPro" id="IPR001296">
    <property type="entry name" value="Glyco_trans_1"/>
</dbReference>
<dbReference type="EMBL" id="JACYXC010000001">
    <property type="protein sequence ID" value="MBH5338087.1"/>
    <property type="molecule type" value="Genomic_DNA"/>
</dbReference>
<feature type="domain" description="Glycosyl transferase family 1" evidence="4">
    <location>
        <begin position="204"/>
        <end position="360"/>
    </location>
</feature>
<dbReference type="Gene3D" id="3.40.50.2000">
    <property type="entry name" value="Glycogen Phosphorylase B"/>
    <property type="match status" value="2"/>
</dbReference>
<evidence type="ECO:0000259" key="4">
    <source>
        <dbReference type="Pfam" id="PF00534"/>
    </source>
</evidence>
<protein>
    <recommendedName>
        <fullName evidence="1">D-inositol 3-phosphate glycosyltransferase</fullName>
    </recommendedName>
</protein>
<feature type="region of interest" description="Disordered" evidence="3">
    <location>
        <begin position="696"/>
        <end position="718"/>
    </location>
</feature>
<gene>
    <name evidence="5" type="ORF">IHE55_26230</name>
</gene>
<name>A0ABS0NSP9_9ACTN</name>